<reference evidence="1 2" key="1">
    <citation type="submission" date="2019-08" db="EMBL/GenBank/DDBJ databases">
        <title>A chromosome-level genome assembly, high-density linkage maps, and genome scans reveal the genomic architecture of hybrid incompatibilities underlying speciation via character displacement in darters (Percidae: Etheostominae).</title>
        <authorList>
            <person name="Moran R.L."/>
            <person name="Catchen J.M."/>
            <person name="Fuller R.C."/>
        </authorList>
    </citation>
    <scope>NUCLEOTIDE SEQUENCE [LARGE SCALE GENOMIC DNA]</scope>
    <source>
        <strain evidence="1">EspeVRDwgs_2016</strain>
        <tissue evidence="1">Muscle</tissue>
    </source>
</reference>
<sequence length="19" mass="2251">MNCNRPQNHVQIIWPMLGV</sequence>
<organism evidence="1 2">
    <name type="scientific">Etheostoma spectabile</name>
    <name type="common">orangethroat darter</name>
    <dbReference type="NCBI Taxonomy" id="54343"/>
    <lineage>
        <taxon>Eukaryota</taxon>
        <taxon>Metazoa</taxon>
        <taxon>Chordata</taxon>
        <taxon>Craniata</taxon>
        <taxon>Vertebrata</taxon>
        <taxon>Euteleostomi</taxon>
        <taxon>Actinopterygii</taxon>
        <taxon>Neopterygii</taxon>
        <taxon>Teleostei</taxon>
        <taxon>Neoteleostei</taxon>
        <taxon>Acanthomorphata</taxon>
        <taxon>Eupercaria</taxon>
        <taxon>Perciformes</taxon>
        <taxon>Percoidei</taxon>
        <taxon>Percidae</taxon>
        <taxon>Etheostomatinae</taxon>
        <taxon>Etheostoma</taxon>
    </lineage>
</organism>
<dbReference type="EMBL" id="VOFY01000001">
    <property type="protein sequence ID" value="KAA8595836.1"/>
    <property type="molecule type" value="Genomic_DNA"/>
</dbReference>
<accession>A0A5J5DR57</accession>
<protein>
    <submittedName>
        <fullName evidence="1">Uncharacterized protein</fullName>
    </submittedName>
</protein>
<gene>
    <name evidence="1" type="ORF">FQN60_011127</name>
</gene>
<evidence type="ECO:0000313" key="2">
    <source>
        <dbReference type="Proteomes" id="UP000327493"/>
    </source>
</evidence>
<name>A0A5J5DR57_9PERO</name>
<comment type="caution">
    <text evidence="1">The sequence shown here is derived from an EMBL/GenBank/DDBJ whole genome shotgun (WGS) entry which is preliminary data.</text>
</comment>
<dbReference type="AlphaFoldDB" id="A0A5J5DR57"/>
<keyword evidence="2" id="KW-1185">Reference proteome</keyword>
<evidence type="ECO:0000313" key="1">
    <source>
        <dbReference type="EMBL" id="KAA8595836.1"/>
    </source>
</evidence>
<dbReference type="Proteomes" id="UP000327493">
    <property type="component" value="Chromosome 1"/>
</dbReference>
<proteinExistence type="predicted"/>